<feature type="region of interest" description="Disordered" evidence="7">
    <location>
        <begin position="457"/>
        <end position="544"/>
    </location>
</feature>
<evidence type="ECO:0000256" key="5">
    <source>
        <dbReference type="ARBA" id="ARBA00022695"/>
    </source>
</evidence>
<dbReference type="EMBL" id="LDAU01000054">
    <property type="protein sequence ID" value="KRX09136.1"/>
    <property type="molecule type" value="Genomic_DNA"/>
</dbReference>
<evidence type="ECO:0000256" key="2">
    <source>
        <dbReference type="ARBA" id="ARBA00010401"/>
    </source>
</evidence>
<dbReference type="InterPro" id="IPR002618">
    <property type="entry name" value="UDPGP_fam"/>
</dbReference>
<comment type="similarity">
    <text evidence="2">Belongs to the UDPGP type 1 family.</text>
</comment>
<evidence type="ECO:0000256" key="7">
    <source>
        <dbReference type="SAM" id="MobiDB-lite"/>
    </source>
</evidence>
<accession>A0A0V0R463</accession>
<dbReference type="GO" id="GO:0006048">
    <property type="term" value="P:UDP-N-acetylglucosamine biosynthetic process"/>
    <property type="evidence" value="ECO:0007669"/>
    <property type="project" value="TreeGrafter"/>
</dbReference>
<evidence type="ECO:0000313" key="8">
    <source>
        <dbReference type="EMBL" id="KRX09136.1"/>
    </source>
</evidence>
<name>A0A0V0R463_PSEPJ</name>
<comment type="pathway">
    <text evidence="1">Nucleotide-sugar biosynthesis; UDP-N-acetyl-alpha-D-glucosamine biosynthesis; UDP-N-acetyl-alpha-D-glucosamine from N-acetyl-alpha-D-glucosamine 1-phosphate: step 1/1.</text>
</comment>
<keyword evidence="9" id="KW-1185">Reference proteome</keyword>
<gene>
    <name evidence="8" type="ORF">PPERSA_08852</name>
</gene>
<evidence type="ECO:0000256" key="3">
    <source>
        <dbReference type="ARBA" id="ARBA00012457"/>
    </source>
</evidence>
<dbReference type="InterPro" id="IPR029044">
    <property type="entry name" value="Nucleotide-diphossugar_trans"/>
</dbReference>
<dbReference type="OrthoDB" id="532420at2759"/>
<dbReference type="PANTHER" id="PTHR11952">
    <property type="entry name" value="UDP- GLUCOSE PYROPHOSPHORYLASE"/>
    <property type="match status" value="1"/>
</dbReference>
<dbReference type="AlphaFoldDB" id="A0A0V0R463"/>
<dbReference type="Pfam" id="PF01704">
    <property type="entry name" value="UDPGP"/>
    <property type="match status" value="1"/>
</dbReference>
<comment type="catalytic activity">
    <reaction evidence="6">
        <text>N-acetyl-alpha-D-glucosamine 1-phosphate + UTP + H(+) = UDP-N-acetyl-alpha-D-glucosamine + diphosphate</text>
        <dbReference type="Rhea" id="RHEA:13509"/>
        <dbReference type="ChEBI" id="CHEBI:15378"/>
        <dbReference type="ChEBI" id="CHEBI:33019"/>
        <dbReference type="ChEBI" id="CHEBI:46398"/>
        <dbReference type="ChEBI" id="CHEBI:57705"/>
        <dbReference type="ChEBI" id="CHEBI:57776"/>
        <dbReference type="EC" id="2.7.7.23"/>
    </reaction>
</comment>
<dbReference type="PANTHER" id="PTHR11952:SF2">
    <property type="entry name" value="LD24639P"/>
    <property type="match status" value="1"/>
</dbReference>
<dbReference type="GO" id="GO:0003977">
    <property type="term" value="F:UDP-N-acetylglucosamine diphosphorylase activity"/>
    <property type="evidence" value="ECO:0007669"/>
    <property type="project" value="UniProtKB-EC"/>
</dbReference>
<dbReference type="Gene3D" id="3.90.550.10">
    <property type="entry name" value="Spore Coat Polysaccharide Biosynthesis Protein SpsA, Chain A"/>
    <property type="match status" value="1"/>
</dbReference>
<dbReference type="InParanoid" id="A0A0V0R463"/>
<organism evidence="8 9">
    <name type="scientific">Pseudocohnilembus persalinus</name>
    <name type="common">Ciliate</name>
    <dbReference type="NCBI Taxonomy" id="266149"/>
    <lineage>
        <taxon>Eukaryota</taxon>
        <taxon>Sar</taxon>
        <taxon>Alveolata</taxon>
        <taxon>Ciliophora</taxon>
        <taxon>Intramacronucleata</taxon>
        <taxon>Oligohymenophorea</taxon>
        <taxon>Scuticociliatia</taxon>
        <taxon>Philasterida</taxon>
        <taxon>Pseudocohnilembidae</taxon>
        <taxon>Pseudocohnilembus</taxon>
    </lineage>
</organism>
<dbReference type="EC" id="2.7.7.23" evidence="3"/>
<keyword evidence="4" id="KW-0808">Transferase</keyword>
<feature type="compositionally biased region" description="Low complexity" evidence="7">
    <location>
        <begin position="510"/>
        <end position="527"/>
    </location>
</feature>
<reference evidence="8 9" key="1">
    <citation type="journal article" date="2015" name="Sci. Rep.">
        <title>Genome of the facultative scuticociliatosis pathogen Pseudocohnilembus persalinus provides insight into its virulence through horizontal gene transfer.</title>
        <authorList>
            <person name="Xiong J."/>
            <person name="Wang G."/>
            <person name="Cheng J."/>
            <person name="Tian M."/>
            <person name="Pan X."/>
            <person name="Warren A."/>
            <person name="Jiang C."/>
            <person name="Yuan D."/>
            <person name="Miao W."/>
        </authorList>
    </citation>
    <scope>NUCLEOTIDE SEQUENCE [LARGE SCALE GENOMIC DNA]</scope>
    <source>
        <strain evidence="8">36N120E</strain>
    </source>
</reference>
<keyword evidence="5" id="KW-0548">Nucleotidyltransferase</keyword>
<evidence type="ECO:0000256" key="6">
    <source>
        <dbReference type="ARBA" id="ARBA00048493"/>
    </source>
</evidence>
<evidence type="ECO:0000313" key="9">
    <source>
        <dbReference type="Proteomes" id="UP000054937"/>
    </source>
</evidence>
<sequence>MGQQNCCELVNKQQNQITQDDIDNYKFDKLDYSRPSTYKKLESIATEITTTGILILAGGKNMRYDQTKIKSLTPLDIPSQKNMFQLIAEKITKLNLIASNGKDTQSTQIQVYVMTTDDHFIEVKEYWKKNNFFGIDKSCITFFLQSTFPVLDLQGQILMKKQYEAQLSPNGPADFFPALLSFGILKKMLKQKIKYLHIVGVENILLKPLDPLLLGYAKLQDKDFICKVVDRSPNDNDAQFFVQRSDDTVKVVTNQEIIQYLENTKSSQKNTNNNINNIQKQQNLSDAPVFMHNLVVKTDFLNQIAGDPGKKYKLAQQFHVIKRSLDWYDWESQSILQPQQPNAYIFERQIGDMIALTGIDKVKLLKVNRTEEYSPIIYPLGIYSPEEAKTDLSNLHKKWLGLDERNYLESQILEISPLVSYNGEQLDPYISLIQNVKQLQFPLHIQSYQQLQHEIQQMKMQQSQNGKSQTQHKQQQQQIQQQLQQNKVYQQKYNESQNQSLRNSSKYQINNASTYHNNNNNSNKNSSYQVTRKNSNVSTKQQQK</sequence>
<dbReference type="Proteomes" id="UP000054937">
    <property type="component" value="Unassembled WGS sequence"/>
</dbReference>
<evidence type="ECO:0000256" key="4">
    <source>
        <dbReference type="ARBA" id="ARBA00022679"/>
    </source>
</evidence>
<proteinExistence type="inferred from homology"/>
<feature type="compositionally biased region" description="Polar residues" evidence="7">
    <location>
        <begin position="528"/>
        <end position="544"/>
    </location>
</feature>
<evidence type="ECO:0000256" key="1">
    <source>
        <dbReference type="ARBA" id="ARBA00005208"/>
    </source>
</evidence>
<feature type="compositionally biased region" description="Polar residues" evidence="7">
    <location>
        <begin position="493"/>
        <end position="509"/>
    </location>
</feature>
<comment type="caution">
    <text evidence="8">The sequence shown here is derived from an EMBL/GenBank/DDBJ whole genome shotgun (WGS) entry which is preliminary data.</text>
</comment>
<dbReference type="SUPFAM" id="SSF53448">
    <property type="entry name" value="Nucleotide-diphospho-sugar transferases"/>
    <property type="match status" value="1"/>
</dbReference>
<feature type="compositionally biased region" description="Low complexity" evidence="7">
    <location>
        <begin position="464"/>
        <end position="492"/>
    </location>
</feature>
<protein>
    <recommendedName>
        <fullName evidence="3">UDP-N-acetylglucosamine diphosphorylase</fullName>
        <ecNumber evidence="3">2.7.7.23</ecNumber>
    </recommendedName>
</protein>
<dbReference type="InterPro" id="IPR039741">
    <property type="entry name" value="UDP-sugar_pyrophosphorylase"/>
</dbReference>